<keyword evidence="7" id="KW-1185">Reference proteome</keyword>
<dbReference type="EMBL" id="FQUZ01000024">
    <property type="protein sequence ID" value="SHF48603.1"/>
    <property type="molecule type" value="Genomic_DNA"/>
</dbReference>
<evidence type="ECO:0000313" key="6">
    <source>
        <dbReference type="EMBL" id="SHF48603.1"/>
    </source>
</evidence>
<dbReference type="AlphaFoldDB" id="A0A1M5C1G9"/>
<feature type="transmembrane region" description="Helical" evidence="5">
    <location>
        <begin position="84"/>
        <end position="102"/>
    </location>
</feature>
<keyword evidence="2 5" id="KW-0812">Transmembrane</keyword>
<dbReference type="InterPro" id="IPR023352">
    <property type="entry name" value="MAPEG-like_dom_sf"/>
</dbReference>
<protein>
    <submittedName>
        <fullName evidence="6">Uncharacterized conserved protein, MAPEG superfamily</fullName>
    </submittedName>
</protein>
<accession>A0A1M5C1G9</accession>
<dbReference type="GO" id="GO:0016020">
    <property type="term" value="C:membrane"/>
    <property type="evidence" value="ECO:0007669"/>
    <property type="project" value="UniProtKB-SubCell"/>
</dbReference>
<evidence type="ECO:0000256" key="2">
    <source>
        <dbReference type="ARBA" id="ARBA00022692"/>
    </source>
</evidence>
<dbReference type="OrthoDB" id="513661at2"/>
<evidence type="ECO:0000256" key="1">
    <source>
        <dbReference type="ARBA" id="ARBA00004370"/>
    </source>
</evidence>
<dbReference type="STRING" id="1122156.SAMN02745117_02047"/>
<dbReference type="Proteomes" id="UP000184327">
    <property type="component" value="Unassembled WGS sequence"/>
</dbReference>
<gene>
    <name evidence="6" type="ORF">SAMN02745117_02047</name>
</gene>
<dbReference type="PANTHER" id="PTHR35371:SF1">
    <property type="entry name" value="BLR7753 PROTEIN"/>
    <property type="match status" value="1"/>
</dbReference>
<keyword evidence="3 5" id="KW-1133">Transmembrane helix</keyword>
<dbReference type="Gene3D" id="1.20.120.550">
    <property type="entry name" value="Membrane associated eicosanoid/glutathione metabolism-like domain"/>
    <property type="match status" value="1"/>
</dbReference>
<dbReference type="RefSeq" id="WP_073356586.1">
    <property type="nucleotide sequence ID" value="NZ_FQUZ01000024.1"/>
</dbReference>
<evidence type="ECO:0000256" key="3">
    <source>
        <dbReference type="ARBA" id="ARBA00022989"/>
    </source>
</evidence>
<organism evidence="6 7">
    <name type="scientific">Lampropedia hyalina DSM 16112</name>
    <dbReference type="NCBI Taxonomy" id="1122156"/>
    <lineage>
        <taxon>Bacteria</taxon>
        <taxon>Pseudomonadati</taxon>
        <taxon>Pseudomonadota</taxon>
        <taxon>Betaproteobacteria</taxon>
        <taxon>Burkholderiales</taxon>
        <taxon>Comamonadaceae</taxon>
        <taxon>Lampropedia</taxon>
    </lineage>
</organism>
<dbReference type="PANTHER" id="PTHR35371">
    <property type="entry name" value="INNER MEMBRANE PROTEIN"/>
    <property type="match status" value="1"/>
</dbReference>
<proteinExistence type="predicted"/>
<name>A0A1M5C1G9_9BURK</name>
<evidence type="ECO:0000256" key="4">
    <source>
        <dbReference type="ARBA" id="ARBA00023136"/>
    </source>
</evidence>
<reference evidence="6 7" key="1">
    <citation type="submission" date="2016-11" db="EMBL/GenBank/DDBJ databases">
        <authorList>
            <person name="Jaros S."/>
            <person name="Januszkiewicz K."/>
            <person name="Wedrychowicz H."/>
        </authorList>
    </citation>
    <scope>NUCLEOTIDE SEQUENCE [LARGE SCALE GENOMIC DNA]</scope>
    <source>
        <strain evidence="6 7">DSM 16112</strain>
    </source>
</reference>
<sequence length="127" mass="13570">MTIAYWCILLGVFIPLGCAYYGKLRGGFQRRDNANPRAFWASTEGVAARANAAQANSHEIFAPFAAAVLIAHATGQASQGWVDALAVLFVLSRIGYCLAYVADQSSLRSLLWVVGLLCIMGLFVAAA</sequence>
<evidence type="ECO:0000313" key="7">
    <source>
        <dbReference type="Proteomes" id="UP000184327"/>
    </source>
</evidence>
<dbReference type="InterPro" id="IPR001129">
    <property type="entry name" value="Membr-assoc_MAPEG"/>
</dbReference>
<evidence type="ECO:0000256" key="5">
    <source>
        <dbReference type="SAM" id="Phobius"/>
    </source>
</evidence>
<keyword evidence="4 5" id="KW-0472">Membrane</keyword>
<dbReference type="SUPFAM" id="SSF161084">
    <property type="entry name" value="MAPEG domain-like"/>
    <property type="match status" value="1"/>
</dbReference>
<dbReference type="Pfam" id="PF01124">
    <property type="entry name" value="MAPEG"/>
    <property type="match status" value="1"/>
</dbReference>
<feature type="transmembrane region" description="Helical" evidence="5">
    <location>
        <begin position="109"/>
        <end position="126"/>
    </location>
</feature>
<comment type="subcellular location">
    <subcellularLocation>
        <location evidence="1">Membrane</location>
    </subcellularLocation>
</comment>